<reference evidence="3 4" key="1">
    <citation type="submission" date="2016-11" db="EMBL/GenBank/DDBJ databases">
        <authorList>
            <person name="Jaros S."/>
            <person name="Januszkiewicz K."/>
            <person name="Wedrychowicz H."/>
        </authorList>
    </citation>
    <scope>NUCLEOTIDE SEQUENCE [LARGE SCALE GENOMIC DNA]</scope>
    <source>
        <strain evidence="3 4">DSM 26897</strain>
    </source>
</reference>
<evidence type="ECO:0000256" key="1">
    <source>
        <dbReference type="ARBA" id="ARBA00022676"/>
    </source>
</evidence>
<organism evidence="3 4">
    <name type="scientific">Cnuella takakiae</name>
    <dbReference type="NCBI Taxonomy" id="1302690"/>
    <lineage>
        <taxon>Bacteria</taxon>
        <taxon>Pseudomonadati</taxon>
        <taxon>Bacteroidota</taxon>
        <taxon>Chitinophagia</taxon>
        <taxon>Chitinophagales</taxon>
        <taxon>Chitinophagaceae</taxon>
        <taxon>Cnuella</taxon>
    </lineage>
</organism>
<evidence type="ECO:0000313" key="4">
    <source>
        <dbReference type="Proteomes" id="UP000184368"/>
    </source>
</evidence>
<dbReference type="CDD" id="cd03789">
    <property type="entry name" value="GT9_LPS_heptosyltransferase"/>
    <property type="match status" value="1"/>
</dbReference>
<evidence type="ECO:0000313" key="3">
    <source>
        <dbReference type="EMBL" id="SHF44315.1"/>
    </source>
</evidence>
<dbReference type="InterPro" id="IPR002201">
    <property type="entry name" value="Glyco_trans_9"/>
</dbReference>
<dbReference type="GO" id="GO:0008713">
    <property type="term" value="F:ADP-heptose-lipopolysaccharide heptosyltransferase activity"/>
    <property type="evidence" value="ECO:0007669"/>
    <property type="project" value="TreeGrafter"/>
</dbReference>
<protein>
    <submittedName>
        <fullName evidence="3">ADP-heptose:LPS heptosyltransferase</fullName>
    </submittedName>
</protein>
<dbReference type="PANTHER" id="PTHR30160">
    <property type="entry name" value="TETRAACYLDISACCHARIDE 4'-KINASE-RELATED"/>
    <property type="match status" value="1"/>
</dbReference>
<evidence type="ECO:0000256" key="2">
    <source>
        <dbReference type="ARBA" id="ARBA00022679"/>
    </source>
</evidence>
<sequence>MSTSRHILIFRFSSLGDVAMTVPVIRNLLHQYPHLEVTMVSPAFHAPLFAGMERLHFVAADLKGKHKGVAGLFRLFRQLRSNASFDAVADLHHVLRTRILRIFFSATRTRWASVDKGRAEKQALTRSQNKVLAPLKATFQRYADVFAQLGLPIQLDIPGGIAPKGQMPPILKLLKQEGRKAIGIAPFAQYSRKTYPPEKMLEVLRLLSGHPMLSIYLLGGKADVPHLKAWAEPFPNVEVVAGTLKFADELPFIAHLDVVVSMDSANMHLASLYGVPVVSIWGATHPYAGFYGWGQQAANAVQIDLACRPCSVFGNKPGPRADLACMHGISPLQVYQQVLQVLDPQ</sequence>
<gene>
    <name evidence="3" type="ORF">SAMN05444008_10830</name>
</gene>
<dbReference type="STRING" id="1302690.BUE76_17410"/>
<dbReference type="AlphaFoldDB" id="A0A1M5BPJ1"/>
<dbReference type="EMBL" id="FQUO01000008">
    <property type="protein sequence ID" value="SHF44315.1"/>
    <property type="molecule type" value="Genomic_DNA"/>
</dbReference>
<dbReference type="PANTHER" id="PTHR30160:SF22">
    <property type="entry name" value="LIPOPOLYSACCHARIDE CORE BIOSYNTHESIS PROTEIN"/>
    <property type="match status" value="1"/>
</dbReference>
<dbReference type="GO" id="GO:0005829">
    <property type="term" value="C:cytosol"/>
    <property type="evidence" value="ECO:0007669"/>
    <property type="project" value="TreeGrafter"/>
</dbReference>
<dbReference type="SUPFAM" id="SSF53756">
    <property type="entry name" value="UDP-Glycosyltransferase/glycogen phosphorylase"/>
    <property type="match status" value="1"/>
</dbReference>
<dbReference type="Pfam" id="PF01075">
    <property type="entry name" value="Glyco_transf_9"/>
    <property type="match status" value="1"/>
</dbReference>
<keyword evidence="4" id="KW-1185">Reference proteome</keyword>
<dbReference type="RefSeq" id="WP_216820676.1">
    <property type="nucleotide sequence ID" value="NZ_FQUO01000008.1"/>
</dbReference>
<dbReference type="InterPro" id="IPR051199">
    <property type="entry name" value="LPS_LOS_Heptosyltrfase"/>
</dbReference>
<proteinExistence type="predicted"/>
<name>A0A1M5BPJ1_9BACT</name>
<keyword evidence="2 3" id="KW-0808">Transferase</keyword>
<keyword evidence="1" id="KW-0328">Glycosyltransferase</keyword>
<dbReference type="GO" id="GO:0009244">
    <property type="term" value="P:lipopolysaccharide core region biosynthetic process"/>
    <property type="evidence" value="ECO:0007669"/>
    <property type="project" value="TreeGrafter"/>
</dbReference>
<accession>A0A1M5BPJ1</accession>
<dbReference type="Proteomes" id="UP000184368">
    <property type="component" value="Unassembled WGS sequence"/>
</dbReference>
<dbReference type="Gene3D" id="3.40.50.2000">
    <property type="entry name" value="Glycogen Phosphorylase B"/>
    <property type="match status" value="2"/>
</dbReference>